<proteinExistence type="predicted"/>
<dbReference type="Pfam" id="PF00560">
    <property type="entry name" value="LRR_1"/>
    <property type="match status" value="2"/>
</dbReference>
<dbReference type="Gramene" id="Manes.07G076200.3.v8.1">
    <property type="protein sequence ID" value="Manes.07G076200.3.v8.1.CDS.1"/>
    <property type="gene ID" value="Manes.07G076200.v8.1"/>
</dbReference>
<protein>
    <recommendedName>
        <fullName evidence="13">Leucine-rich repeat-containing N-terminal plant-type domain-containing protein</fullName>
    </recommendedName>
</protein>
<feature type="region of interest" description="Disordered" evidence="9">
    <location>
        <begin position="42"/>
        <end position="112"/>
    </location>
</feature>
<keyword evidence="12" id="KW-1185">Reference proteome</keyword>
<dbReference type="STRING" id="3983.A0A2C9VJI3"/>
<evidence type="ECO:0000256" key="7">
    <source>
        <dbReference type="ARBA" id="ARBA00023136"/>
    </source>
</evidence>
<dbReference type="InterPro" id="IPR032675">
    <property type="entry name" value="LRR_dom_sf"/>
</dbReference>
<evidence type="ECO:0000256" key="5">
    <source>
        <dbReference type="ARBA" id="ARBA00022729"/>
    </source>
</evidence>
<comment type="subcellular location">
    <subcellularLocation>
        <location evidence="1">Membrane</location>
    </subcellularLocation>
    <subcellularLocation>
        <location evidence="2">Secreted</location>
    </subcellularLocation>
</comment>
<dbReference type="AlphaFoldDB" id="A0A2C9VJI3"/>
<dbReference type="PANTHER" id="PTHR32093:SF131">
    <property type="entry name" value="LEUCINE-RICH REPEAT-CONTAINING N-TERMINAL PLANT-TYPE DOMAIN-CONTAINING PROTEIN"/>
    <property type="match status" value="1"/>
</dbReference>
<dbReference type="Gene3D" id="3.80.10.10">
    <property type="entry name" value="Ribonuclease Inhibitor"/>
    <property type="match status" value="2"/>
</dbReference>
<evidence type="ECO:0000256" key="9">
    <source>
        <dbReference type="SAM" id="MobiDB-lite"/>
    </source>
</evidence>
<dbReference type="PANTHER" id="PTHR32093">
    <property type="entry name" value="LEUCINE-RICH REPEAT EXTENSIN-LIKE PROTEIN 3-RELATED"/>
    <property type="match status" value="1"/>
</dbReference>
<keyword evidence="7" id="KW-0472">Membrane</keyword>
<dbReference type="GO" id="GO:0005576">
    <property type="term" value="C:extracellular region"/>
    <property type="evidence" value="ECO:0007669"/>
    <property type="project" value="UniProtKB-SubCell"/>
</dbReference>
<dbReference type="OMA" id="IVCEIAC"/>
<keyword evidence="4" id="KW-0433">Leucine-rich repeat</keyword>
<dbReference type="SUPFAM" id="SSF52058">
    <property type="entry name" value="L domain-like"/>
    <property type="match status" value="1"/>
</dbReference>
<keyword evidence="8" id="KW-0325">Glycoprotein</keyword>
<dbReference type="OrthoDB" id="676979at2759"/>
<dbReference type="GO" id="GO:0016020">
    <property type="term" value="C:membrane"/>
    <property type="evidence" value="ECO:0007669"/>
    <property type="project" value="UniProtKB-SubCell"/>
</dbReference>
<dbReference type="Proteomes" id="UP000091857">
    <property type="component" value="Chromosome 7"/>
</dbReference>
<comment type="caution">
    <text evidence="11">The sequence shown here is derived from an EMBL/GenBank/DDBJ whole genome shotgun (WGS) entry which is preliminary data.</text>
</comment>
<accession>A0A2C9VJI3</accession>
<keyword evidence="3" id="KW-0964">Secreted</keyword>
<evidence type="ECO:0000313" key="12">
    <source>
        <dbReference type="Proteomes" id="UP000091857"/>
    </source>
</evidence>
<keyword evidence="6" id="KW-0677">Repeat</keyword>
<evidence type="ECO:0000256" key="8">
    <source>
        <dbReference type="ARBA" id="ARBA00023180"/>
    </source>
</evidence>
<dbReference type="FunFam" id="3.80.10.10:FF:000041">
    <property type="entry name" value="LRR receptor-like serine/threonine-protein kinase ERECTA"/>
    <property type="match status" value="1"/>
</dbReference>
<evidence type="ECO:0008006" key="13">
    <source>
        <dbReference type="Google" id="ProtNLM"/>
    </source>
</evidence>
<evidence type="ECO:0000256" key="1">
    <source>
        <dbReference type="ARBA" id="ARBA00004370"/>
    </source>
</evidence>
<reference evidence="12" key="1">
    <citation type="journal article" date="2016" name="Nat. Biotechnol.">
        <title>Sequencing wild and cultivated cassava and related species reveals extensive interspecific hybridization and genetic diversity.</title>
        <authorList>
            <person name="Bredeson J.V."/>
            <person name="Lyons J.B."/>
            <person name="Prochnik S.E."/>
            <person name="Wu G.A."/>
            <person name="Ha C.M."/>
            <person name="Edsinger-Gonzales E."/>
            <person name="Grimwood J."/>
            <person name="Schmutz J."/>
            <person name="Rabbi I.Y."/>
            <person name="Egesi C."/>
            <person name="Nauluvula P."/>
            <person name="Lebot V."/>
            <person name="Ndunguru J."/>
            <person name="Mkamilo G."/>
            <person name="Bart R.S."/>
            <person name="Setter T.L."/>
            <person name="Gleadow R.M."/>
            <person name="Kulakow P."/>
            <person name="Ferguson M.E."/>
            <person name="Rounsley S."/>
            <person name="Rokhsar D.S."/>
        </authorList>
    </citation>
    <scope>NUCLEOTIDE SEQUENCE [LARGE SCALE GENOMIC DNA]</scope>
    <source>
        <strain evidence="12">cv. AM560-2</strain>
    </source>
</reference>
<evidence type="ECO:0000256" key="10">
    <source>
        <dbReference type="SAM" id="SignalP"/>
    </source>
</evidence>
<keyword evidence="5 10" id="KW-0732">Signal</keyword>
<evidence type="ECO:0000313" key="11">
    <source>
        <dbReference type="EMBL" id="OAY45612.1"/>
    </source>
</evidence>
<name>A0A2C9VJI3_MANES</name>
<feature type="compositionally biased region" description="Pro residues" evidence="9">
    <location>
        <begin position="62"/>
        <end position="102"/>
    </location>
</feature>
<evidence type="ECO:0000256" key="3">
    <source>
        <dbReference type="ARBA" id="ARBA00022525"/>
    </source>
</evidence>
<gene>
    <name evidence="11" type="ORF">MANES_07G076200v8</name>
</gene>
<dbReference type="InterPro" id="IPR001611">
    <property type="entry name" value="Leu-rich_rpt"/>
</dbReference>
<organism evidence="11 12">
    <name type="scientific">Manihot esculenta</name>
    <name type="common">Cassava</name>
    <name type="synonym">Jatropha manihot</name>
    <dbReference type="NCBI Taxonomy" id="3983"/>
    <lineage>
        <taxon>Eukaryota</taxon>
        <taxon>Viridiplantae</taxon>
        <taxon>Streptophyta</taxon>
        <taxon>Embryophyta</taxon>
        <taxon>Tracheophyta</taxon>
        <taxon>Spermatophyta</taxon>
        <taxon>Magnoliopsida</taxon>
        <taxon>eudicotyledons</taxon>
        <taxon>Gunneridae</taxon>
        <taxon>Pentapetalae</taxon>
        <taxon>rosids</taxon>
        <taxon>fabids</taxon>
        <taxon>Malpighiales</taxon>
        <taxon>Euphorbiaceae</taxon>
        <taxon>Crotonoideae</taxon>
        <taxon>Manihoteae</taxon>
        <taxon>Manihot</taxon>
    </lineage>
</organism>
<evidence type="ECO:0000256" key="2">
    <source>
        <dbReference type="ARBA" id="ARBA00004613"/>
    </source>
</evidence>
<sequence>MSRNSFYSLILFFTITYGSCLIYQVDCEHDPRVGSQREALDISIGGGGYTPAPSTEYEDRPPPPPFPEASYPPSPPKHVCPPTLPPPSPSPSPKTPPLPPPSSSSNVSKNIVRDKTIQEFSKKITFDPMGITRSWNREDKNVCRYDGFACDYRPDNGVLSVAAADFNGCNFGGPDLQIKDFLDKLEDLTIFHANSNNFTGIFPSEIGSENIKFLFELDLSNNKYTGGFPMSVLSATNLTFLDIRYNSFSGPVPGEVFNLDLDVLLLNNNQFTQQLPENIGSTPALYLNFANNRFTGPIPSSIGNAKNLREVLFLNNNFTGCLPYEIGFLKKATVFDASYNKLTGPIPQSFACLKKIEILNLANNEFYGSVPEMVCMLPNLKNLSISGNYFTQIGPKCRKLIRLKRLDVGKNCILDLPNQKRVEQCRQFFSKQRQCPNEKSLSSIPCSKSYRNTAAKFAQQSAVATPPISSGSISPQNKL</sequence>
<evidence type="ECO:0000256" key="6">
    <source>
        <dbReference type="ARBA" id="ARBA00022737"/>
    </source>
</evidence>
<feature type="signal peptide" evidence="10">
    <location>
        <begin position="1"/>
        <end position="20"/>
    </location>
</feature>
<dbReference type="EMBL" id="CM004393">
    <property type="protein sequence ID" value="OAY45612.1"/>
    <property type="molecule type" value="Genomic_DNA"/>
</dbReference>
<evidence type="ECO:0000256" key="4">
    <source>
        <dbReference type="ARBA" id="ARBA00022614"/>
    </source>
</evidence>
<dbReference type="InterPro" id="IPR051582">
    <property type="entry name" value="LRR_extensin-like_regulator"/>
</dbReference>
<feature type="chain" id="PRO_5012632547" description="Leucine-rich repeat-containing N-terminal plant-type domain-containing protein" evidence="10">
    <location>
        <begin position="21"/>
        <end position="479"/>
    </location>
</feature>